<dbReference type="Proteomes" id="UP001449178">
    <property type="component" value="Chromosome"/>
</dbReference>
<evidence type="ECO:0000313" key="2">
    <source>
        <dbReference type="Proteomes" id="UP001449178"/>
    </source>
</evidence>
<dbReference type="EMBL" id="CP150637">
    <property type="protein sequence ID" value="WZW87056.1"/>
    <property type="molecule type" value="Genomic_DNA"/>
</dbReference>
<dbReference type="RefSeq" id="WP_026878507.1">
    <property type="nucleotide sequence ID" value="NZ_AZOD01000009.1"/>
</dbReference>
<name>A0ABZ3C247_9GAMM</name>
<evidence type="ECO:0000313" key="1">
    <source>
        <dbReference type="EMBL" id="WZW87056.1"/>
    </source>
</evidence>
<gene>
    <name evidence="1" type="ORF">WMO13_06630</name>
</gene>
<evidence type="ECO:0008006" key="3">
    <source>
        <dbReference type="Google" id="ProtNLM"/>
    </source>
</evidence>
<sequence length="353" mass="40641">MSFELKCFSFHSISVKSNLVEERAFDGATKDDVENYIKHVLTEVTTPPKNQTRIRGQFYNFRSMNERVAANLKAMTEDLGADSWALRAVDNAKKLLDVEIDVQRSIDHLKHEVRKGCLLQVVYRNDNELSIAVLKIDDNTFLDSDVMALKTGLPLNTRMQKVALVTFKDDGEVASLLLSDTNTKISAYWRNDFLEAVEIREASINTRLAFDAIDKLLKREIKKASIQDYYFLRNQLVLDFRKDSFDFTELVDKFKDYSPVNPDLDDAAMSTFINKLQNLPKTPNKEFDTQFDIAENIIKARVVNSIMIDDIFELKVKQPIEDLENKLDVGKDGDGRKYVKLYSDQGYETFKKK</sequence>
<accession>A0ABZ3C247</accession>
<reference evidence="1 2" key="1">
    <citation type="submission" date="2024-03" db="EMBL/GenBank/DDBJ databases">
        <title>Complete Genome Sequence and Annotation of Ignatzschineria larvae DSM 13226.</title>
        <authorList>
            <person name="Cantrell E."/>
            <person name="Burcham Z.M."/>
        </authorList>
    </citation>
    <scope>NUCLEOTIDE SEQUENCE [LARGE SCALE GENOMIC DNA]</scope>
    <source>
        <strain evidence="1 2">DSM 13226</strain>
    </source>
</reference>
<keyword evidence="2" id="KW-1185">Reference proteome</keyword>
<protein>
    <recommendedName>
        <fullName evidence="3">Nucleoid-associated protein</fullName>
    </recommendedName>
</protein>
<organism evidence="1 2">
    <name type="scientific">Ignatzschineria larvae DSM 13226</name>
    <dbReference type="NCBI Taxonomy" id="1111732"/>
    <lineage>
        <taxon>Bacteria</taxon>
        <taxon>Pseudomonadati</taxon>
        <taxon>Pseudomonadota</taxon>
        <taxon>Gammaproteobacteria</taxon>
        <taxon>Cardiobacteriales</taxon>
        <taxon>Ignatzschineriaceae</taxon>
        <taxon>Ignatzschineria</taxon>
    </lineage>
</organism>
<proteinExistence type="predicted"/>